<keyword evidence="6 10" id="KW-0520">NAD</keyword>
<evidence type="ECO:0000256" key="8">
    <source>
        <dbReference type="ARBA" id="ARBA00048858"/>
    </source>
</evidence>
<dbReference type="InterPro" id="IPR036291">
    <property type="entry name" value="NAD(P)-bd_dom_sf"/>
</dbReference>
<dbReference type="InterPro" id="IPR020082">
    <property type="entry name" value="S-Ado-L-homoCys_hydrolase_CS"/>
</dbReference>
<comment type="pathway">
    <text evidence="2 11">Amino-acid biosynthesis; L-homocysteine biosynthesis; L-homocysteine from S-adenosyl-L-homocysteine: step 1/1.</text>
</comment>
<name>A0AAD4M795_9AGAM</name>
<comment type="cofactor">
    <cofactor evidence="10 11">
        <name>NAD(+)</name>
        <dbReference type="ChEBI" id="CHEBI:57540"/>
    </cofactor>
    <text evidence="10 11">Binds 1 NAD(+) per subunit.</text>
</comment>
<keyword evidence="15" id="KW-1185">Reference proteome</keyword>
<feature type="binding site" evidence="9">
    <location>
        <position position="155"/>
    </location>
    <ligand>
        <name>substrate</name>
    </ligand>
</feature>
<feature type="binding site" evidence="10">
    <location>
        <position position="345"/>
    </location>
    <ligand>
        <name>NAD(+)</name>
        <dbReference type="ChEBI" id="CHEBI:57540"/>
    </ligand>
</feature>
<evidence type="ECO:0000256" key="11">
    <source>
        <dbReference type="RuleBase" id="RU000548"/>
    </source>
</evidence>
<feature type="binding site" evidence="9">
    <location>
        <position position="185"/>
    </location>
    <ligand>
        <name>substrate</name>
    </ligand>
</feature>
<evidence type="ECO:0000313" key="15">
    <source>
        <dbReference type="Proteomes" id="UP001203297"/>
    </source>
</evidence>
<accession>A0AAD4M795</accession>
<comment type="function">
    <text evidence="1">Adenosylhomocysteine is a competitive inhibitor of S-adenosyl-L-methionine-dependent methyl transferase reactions; therefore adenosylhomocysteinase may play a key role in the control of methylations via regulation of the intracellular concentration of adenosylhomocysteine.</text>
</comment>
<comment type="catalytic activity">
    <reaction evidence="8 11">
        <text>S-adenosyl-L-homocysteine + H2O = L-homocysteine + adenosine</text>
        <dbReference type="Rhea" id="RHEA:21708"/>
        <dbReference type="ChEBI" id="CHEBI:15377"/>
        <dbReference type="ChEBI" id="CHEBI:16335"/>
        <dbReference type="ChEBI" id="CHEBI:57856"/>
        <dbReference type="ChEBI" id="CHEBI:58199"/>
        <dbReference type="EC" id="3.13.2.1"/>
    </reaction>
</comment>
<dbReference type="Pfam" id="PF00670">
    <property type="entry name" value="AdoHcyase_NAD"/>
    <property type="match status" value="1"/>
</dbReference>
<dbReference type="EC" id="3.13.2.1" evidence="7 11"/>
<dbReference type="SMART" id="SM00996">
    <property type="entry name" value="AdoHcyase"/>
    <property type="match status" value="1"/>
</dbReference>
<organism evidence="14 15">
    <name type="scientific">Multifurca ochricompacta</name>
    <dbReference type="NCBI Taxonomy" id="376703"/>
    <lineage>
        <taxon>Eukaryota</taxon>
        <taxon>Fungi</taxon>
        <taxon>Dikarya</taxon>
        <taxon>Basidiomycota</taxon>
        <taxon>Agaricomycotina</taxon>
        <taxon>Agaricomycetes</taxon>
        <taxon>Russulales</taxon>
        <taxon>Russulaceae</taxon>
        <taxon>Multifurca</taxon>
    </lineage>
</organism>
<feature type="binding site" evidence="10">
    <location>
        <position position="352"/>
    </location>
    <ligand>
        <name>NAD(+)</name>
        <dbReference type="ChEBI" id="CHEBI:57540"/>
    </ligand>
</feature>
<dbReference type="HAMAP" id="MF_00563">
    <property type="entry name" value="AdoHcyase"/>
    <property type="match status" value="1"/>
</dbReference>
<dbReference type="AlphaFoldDB" id="A0AAD4M795"/>
<feature type="binding site" evidence="10">
    <location>
        <position position="247"/>
    </location>
    <ligand>
        <name>NAD(+)</name>
        <dbReference type="ChEBI" id="CHEBI:57540"/>
    </ligand>
</feature>
<dbReference type="InterPro" id="IPR015878">
    <property type="entry name" value="Ado_hCys_hydrolase_NAD-bd"/>
</dbReference>
<dbReference type="Pfam" id="PF05221">
    <property type="entry name" value="AdoHcyase"/>
    <property type="match status" value="1"/>
</dbReference>
<dbReference type="PANTHER" id="PTHR23420">
    <property type="entry name" value="ADENOSYLHOMOCYSTEINASE"/>
    <property type="match status" value="1"/>
</dbReference>
<dbReference type="GO" id="GO:0005829">
    <property type="term" value="C:cytosol"/>
    <property type="evidence" value="ECO:0007669"/>
    <property type="project" value="TreeGrafter"/>
</dbReference>
<comment type="caution">
    <text evidence="14">The sequence shown here is derived from an EMBL/GenBank/DDBJ whole genome shotgun (WGS) entry which is preliminary data.</text>
</comment>
<evidence type="ECO:0000256" key="7">
    <source>
        <dbReference type="ARBA" id="ARBA00034527"/>
    </source>
</evidence>
<dbReference type="GO" id="GO:0033353">
    <property type="term" value="P:S-adenosylmethionine cycle"/>
    <property type="evidence" value="ECO:0007669"/>
    <property type="project" value="TreeGrafter"/>
</dbReference>
<protein>
    <recommendedName>
        <fullName evidence="7 11">Adenosylhomocysteinase</fullName>
        <ecNumber evidence="7 11">3.13.2.1</ecNumber>
    </recommendedName>
</protein>
<dbReference type="EMBL" id="WTXG01000006">
    <property type="protein sequence ID" value="KAI0305136.1"/>
    <property type="molecule type" value="Genomic_DNA"/>
</dbReference>
<dbReference type="SUPFAM" id="SSF52283">
    <property type="entry name" value="Formate/glycerate dehydrogenase catalytic domain-like"/>
    <property type="match status" value="1"/>
</dbReference>
<feature type="domain" description="S-adenosyl-L-homocysteine hydrolase NAD binding" evidence="13">
    <location>
        <begin position="190"/>
        <end position="351"/>
    </location>
</feature>
<feature type="binding site" evidence="10">
    <location>
        <position position="242"/>
    </location>
    <ligand>
        <name>NAD(+)</name>
        <dbReference type="ChEBI" id="CHEBI:57540"/>
    </ligand>
</feature>
<dbReference type="Proteomes" id="UP001203297">
    <property type="component" value="Unassembled WGS sequence"/>
</dbReference>
<feature type="binding site" evidence="9">
    <location>
        <position position="189"/>
    </location>
    <ligand>
        <name>substrate</name>
    </ligand>
</feature>
<dbReference type="InterPro" id="IPR042172">
    <property type="entry name" value="Adenosylhomocyst_ase-like_sf"/>
</dbReference>
<evidence type="ECO:0000256" key="6">
    <source>
        <dbReference type="ARBA" id="ARBA00023027"/>
    </source>
</evidence>
<evidence type="ECO:0000256" key="12">
    <source>
        <dbReference type="RuleBase" id="RU004166"/>
    </source>
</evidence>
<feature type="binding site" evidence="10">
    <location>
        <begin position="156"/>
        <end position="158"/>
    </location>
    <ligand>
        <name>NAD(+)</name>
        <dbReference type="ChEBI" id="CHEBI:57540"/>
    </ligand>
</feature>
<evidence type="ECO:0000256" key="10">
    <source>
        <dbReference type="PIRSR" id="PIRSR001109-2"/>
    </source>
</evidence>
<feature type="binding site" evidence="9">
    <location>
        <position position="130"/>
    </location>
    <ligand>
        <name>substrate</name>
    </ligand>
</feature>
<evidence type="ECO:0000259" key="13">
    <source>
        <dbReference type="SMART" id="SM00997"/>
    </source>
</evidence>
<gene>
    <name evidence="14" type="ORF">B0F90DRAFT_1815383</name>
</gene>
<dbReference type="GO" id="GO:0006730">
    <property type="term" value="P:one-carbon metabolic process"/>
    <property type="evidence" value="ECO:0007669"/>
    <property type="project" value="UniProtKB-KW"/>
</dbReference>
<evidence type="ECO:0000256" key="4">
    <source>
        <dbReference type="ARBA" id="ARBA00022563"/>
    </source>
</evidence>
<feature type="binding site" evidence="10">
    <location>
        <begin position="298"/>
        <end position="300"/>
    </location>
    <ligand>
        <name>NAD(+)</name>
        <dbReference type="ChEBI" id="CHEBI:57540"/>
    </ligand>
</feature>
<evidence type="ECO:0000313" key="14">
    <source>
        <dbReference type="EMBL" id="KAI0305136.1"/>
    </source>
</evidence>
<dbReference type="GO" id="GO:0004013">
    <property type="term" value="F:adenosylhomocysteinase activity"/>
    <property type="evidence" value="ECO:0007669"/>
    <property type="project" value="UniProtKB-EC"/>
</dbReference>
<dbReference type="CDD" id="cd00401">
    <property type="entry name" value="SAHH"/>
    <property type="match status" value="1"/>
</dbReference>
<dbReference type="Gene3D" id="3.40.50.1480">
    <property type="entry name" value="Adenosylhomocysteinase-like"/>
    <property type="match status" value="3"/>
</dbReference>
<dbReference type="PIRSF" id="PIRSF001109">
    <property type="entry name" value="Ad_hcy_hydrolase"/>
    <property type="match status" value="1"/>
</dbReference>
<comment type="similarity">
    <text evidence="3 12">Belongs to the adenosylhomocysteinase family.</text>
</comment>
<dbReference type="PANTHER" id="PTHR23420:SF0">
    <property type="entry name" value="ADENOSYLHOMOCYSTEINASE"/>
    <property type="match status" value="1"/>
</dbReference>
<sequence>MVFKVADVSLAAFGRKEIEIAENEMPGLMYMRAKHGPLKPLKGARIAGCLHMTIQTAVLIETLVSLGAEVAWSSCNIFSTQDHAAARIIAATGVPVFAWKGETEEEYLWCIEQTLAAFSGNQPLNMILDDGGDLTSLVHEKYPQFLSGIRGLSEETTTGVHHLYKAFREGRLKVPAINVNDSVTKSKFDNYYGCRESLVDGIKRATDVMLAGKVAVVAGFGDVGKGCAESLRSYGARVLITEIDPINGLQAAMAGYEVTTMEEAAPRANVFVTTTGNRDIITAKHFEVMPEDAIVSNIGHFDVEIDVAWLKANAKNVVNIKPQVDRYTMASGRHIILLAEGRLVNLGCATGHPSFVMSCSFANQVLAQIALWTTPEKFPLGVHMLPKELDEEVARAHLASLNVKLTTLTPTQSAYLDIPVNGPYKAGHYRY</sequence>
<dbReference type="NCBIfam" id="TIGR00936">
    <property type="entry name" value="ahcY"/>
    <property type="match status" value="1"/>
</dbReference>
<dbReference type="FunFam" id="3.40.50.1480:FF:000004">
    <property type="entry name" value="Adenosylhomocysteinase"/>
    <property type="match status" value="1"/>
</dbReference>
<dbReference type="PROSITE" id="PS00739">
    <property type="entry name" value="ADOHCYASE_2"/>
    <property type="match status" value="1"/>
</dbReference>
<reference evidence="14" key="1">
    <citation type="journal article" date="2022" name="New Phytol.">
        <title>Evolutionary transition to the ectomycorrhizal habit in the genomes of a hyperdiverse lineage of mushroom-forming fungi.</title>
        <authorList>
            <person name="Looney B."/>
            <person name="Miyauchi S."/>
            <person name="Morin E."/>
            <person name="Drula E."/>
            <person name="Courty P.E."/>
            <person name="Kohler A."/>
            <person name="Kuo A."/>
            <person name="LaButti K."/>
            <person name="Pangilinan J."/>
            <person name="Lipzen A."/>
            <person name="Riley R."/>
            <person name="Andreopoulos W."/>
            <person name="He G."/>
            <person name="Johnson J."/>
            <person name="Nolan M."/>
            <person name="Tritt A."/>
            <person name="Barry K.W."/>
            <person name="Grigoriev I.V."/>
            <person name="Nagy L.G."/>
            <person name="Hibbett D."/>
            <person name="Henrissat B."/>
            <person name="Matheny P.B."/>
            <person name="Labbe J."/>
            <person name="Martin F.M."/>
        </authorList>
    </citation>
    <scope>NUCLEOTIDE SEQUENCE</scope>
    <source>
        <strain evidence="14">BPL690</strain>
    </source>
</reference>
<evidence type="ECO:0000256" key="9">
    <source>
        <dbReference type="PIRSR" id="PIRSR001109-1"/>
    </source>
</evidence>
<dbReference type="InterPro" id="IPR000043">
    <property type="entry name" value="Adenosylhomocysteinase-like"/>
</dbReference>
<dbReference type="SUPFAM" id="SSF51735">
    <property type="entry name" value="NAD(P)-binding Rossmann-fold domains"/>
    <property type="match status" value="1"/>
</dbReference>
<evidence type="ECO:0000256" key="3">
    <source>
        <dbReference type="ARBA" id="ARBA00007122"/>
    </source>
</evidence>
<dbReference type="NCBIfam" id="NF004005">
    <property type="entry name" value="PRK05476.2-3"/>
    <property type="match status" value="1"/>
</dbReference>
<dbReference type="SMART" id="SM00997">
    <property type="entry name" value="AdoHcyase_NAD"/>
    <property type="match status" value="1"/>
</dbReference>
<proteinExistence type="inferred from homology"/>
<dbReference type="Gene3D" id="3.40.50.720">
    <property type="entry name" value="NAD(P)-binding Rossmann-like Domain"/>
    <property type="match status" value="1"/>
</dbReference>
<evidence type="ECO:0000256" key="1">
    <source>
        <dbReference type="ARBA" id="ARBA00002639"/>
    </source>
</evidence>
<feature type="binding site" evidence="9">
    <location>
        <position position="53"/>
    </location>
    <ligand>
        <name>substrate</name>
    </ligand>
</feature>
<evidence type="ECO:0000256" key="5">
    <source>
        <dbReference type="ARBA" id="ARBA00022801"/>
    </source>
</evidence>
<keyword evidence="5 11" id="KW-0378">Hydrolase</keyword>
<keyword evidence="4 11" id="KW-0554">One-carbon metabolism</keyword>
<feature type="binding site" evidence="10">
    <location>
        <begin position="221"/>
        <end position="226"/>
    </location>
    <ligand>
        <name>NAD(+)</name>
        <dbReference type="ChEBI" id="CHEBI:57540"/>
    </ligand>
</feature>
<dbReference type="FunFam" id="3.40.50.720:FF:000004">
    <property type="entry name" value="Adenosylhomocysteinase"/>
    <property type="match status" value="1"/>
</dbReference>
<evidence type="ECO:0000256" key="2">
    <source>
        <dbReference type="ARBA" id="ARBA00005195"/>
    </source>
</evidence>